<feature type="compositionally biased region" description="Polar residues" evidence="1">
    <location>
        <begin position="498"/>
        <end position="513"/>
    </location>
</feature>
<feature type="compositionally biased region" description="Polar residues" evidence="1">
    <location>
        <begin position="258"/>
        <end position="272"/>
    </location>
</feature>
<feature type="region of interest" description="Disordered" evidence="1">
    <location>
        <begin position="825"/>
        <end position="970"/>
    </location>
</feature>
<dbReference type="RefSeq" id="XP_055893596.1">
    <property type="nucleotide sequence ID" value="XM_056037621.1"/>
</dbReference>
<evidence type="ECO:0000313" key="2">
    <source>
        <dbReference type="Proteomes" id="UP001165740"/>
    </source>
</evidence>
<feature type="compositionally biased region" description="Polar residues" evidence="1">
    <location>
        <begin position="279"/>
        <end position="291"/>
    </location>
</feature>
<feature type="compositionally biased region" description="Basic and acidic residues" evidence="1">
    <location>
        <begin position="444"/>
        <end position="454"/>
    </location>
</feature>
<keyword evidence="2" id="KW-1185">Reference proteome</keyword>
<gene>
    <name evidence="3 4 5" type="primary">LOC106053703</name>
</gene>
<feature type="compositionally biased region" description="Polar residues" evidence="1">
    <location>
        <begin position="205"/>
        <end position="215"/>
    </location>
</feature>
<dbReference type="AlphaFoldDB" id="A0A9W3B2E5"/>
<feature type="compositionally biased region" description="Polar residues" evidence="1">
    <location>
        <begin position="543"/>
        <end position="559"/>
    </location>
</feature>
<dbReference type="Proteomes" id="UP001165740">
    <property type="component" value="Chromosome 8"/>
</dbReference>
<reference evidence="3 4" key="1">
    <citation type="submission" date="2025-04" db="UniProtKB">
        <authorList>
            <consortium name="RefSeq"/>
        </authorList>
    </citation>
    <scope>IDENTIFICATION</scope>
</reference>
<feature type="compositionally biased region" description="Basic and acidic residues" evidence="1">
    <location>
        <begin position="999"/>
        <end position="1017"/>
    </location>
</feature>
<feature type="compositionally biased region" description="Polar residues" evidence="1">
    <location>
        <begin position="912"/>
        <end position="936"/>
    </location>
</feature>
<evidence type="ECO:0000313" key="5">
    <source>
        <dbReference type="RefSeq" id="XP_055893597.1"/>
    </source>
</evidence>
<feature type="compositionally biased region" description="Low complexity" evidence="1">
    <location>
        <begin position="882"/>
        <end position="911"/>
    </location>
</feature>
<organism evidence="2 3">
    <name type="scientific">Biomphalaria glabrata</name>
    <name type="common">Bloodfluke planorb</name>
    <name type="synonym">Freshwater snail</name>
    <dbReference type="NCBI Taxonomy" id="6526"/>
    <lineage>
        <taxon>Eukaryota</taxon>
        <taxon>Metazoa</taxon>
        <taxon>Spiralia</taxon>
        <taxon>Lophotrochozoa</taxon>
        <taxon>Mollusca</taxon>
        <taxon>Gastropoda</taxon>
        <taxon>Heterobranchia</taxon>
        <taxon>Euthyneura</taxon>
        <taxon>Panpulmonata</taxon>
        <taxon>Hygrophila</taxon>
        <taxon>Lymnaeoidea</taxon>
        <taxon>Planorbidae</taxon>
        <taxon>Biomphalaria</taxon>
    </lineage>
</organism>
<feature type="region of interest" description="Disordered" evidence="1">
    <location>
        <begin position="54"/>
        <end position="88"/>
    </location>
</feature>
<dbReference type="GeneID" id="106053703"/>
<evidence type="ECO:0000256" key="1">
    <source>
        <dbReference type="SAM" id="MobiDB-lite"/>
    </source>
</evidence>
<evidence type="ECO:0000313" key="3">
    <source>
        <dbReference type="RefSeq" id="XP_055893595.1"/>
    </source>
</evidence>
<feature type="compositionally biased region" description="Low complexity" evidence="1">
    <location>
        <begin position="779"/>
        <end position="813"/>
    </location>
</feature>
<feature type="region of interest" description="Disordered" evidence="1">
    <location>
        <begin position="776"/>
        <end position="813"/>
    </location>
</feature>
<feature type="region of interest" description="Disordered" evidence="1">
    <location>
        <begin position="683"/>
        <end position="724"/>
    </location>
</feature>
<dbReference type="OrthoDB" id="6621371at2759"/>
<feature type="compositionally biased region" description="Basic residues" evidence="1">
    <location>
        <begin position="239"/>
        <end position="254"/>
    </location>
</feature>
<evidence type="ECO:0000313" key="4">
    <source>
        <dbReference type="RefSeq" id="XP_055893596.1"/>
    </source>
</evidence>
<feature type="compositionally biased region" description="Basic and acidic residues" evidence="1">
    <location>
        <begin position="949"/>
        <end position="963"/>
    </location>
</feature>
<feature type="region of interest" description="Disordered" evidence="1">
    <location>
        <begin position="234"/>
        <end position="579"/>
    </location>
</feature>
<feature type="compositionally biased region" description="Low complexity" evidence="1">
    <location>
        <begin position="839"/>
        <end position="857"/>
    </location>
</feature>
<dbReference type="OMA" id="YKLKRQN"/>
<dbReference type="RefSeq" id="XP_055893597.1">
    <property type="nucleotide sequence ID" value="XM_056037622.1"/>
</dbReference>
<feature type="region of interest" description="Disordered" evidence="1">
    <location>
        <begin position="988"/>
        <end position="1035"/>
    </location>
</feature>
<sequence>MASFKPEVVSNEQSDDDDIRGDGKKRKFKPLSAVRRFFRPKKKKEDAVVAVKANSTTAIQDDDDDDGGFKSHKVAPLAGARSLSEDSVFSTEARESINRFPTTAASAENIPRTSSAFQSELLTKLNKRRSLYSDDERDDGLPKSPVPPFIAADVSSLKPGTSGQKPFTRDSDQSLISVDSSENEEDLFGASNWKGRVAAKKTSDQRALSNSSDSGMDSIDFGSIQKTDILNNAAAKAKISVKPKARNRQSRKKRDTPSPLTLPSLNEESPTKQVPEDTSFAQKIATSSSVVEQPEKSPVKSPVSDLPAQPSPKLSKKIEPDGLRLNLTSLGTSSKGDKDLPGSPVAAPIVGTPSSSKASTPSSPGHRSTILFKPGESQVSSSLLTSPTSPSIKASSEMNITEKPSLDKFSSSSRGIDKLPLTFQQEESMDKPSHTLHQGGSDLNEDKPNIDLKSRMSQFEAKSHTSEPALKISDPSSNITVSPKEDYKIKRQVRSKTLPGTSEEQASPRVQRTSSHRIPMTTTGSLEQPLQMGLSLASEKTPDSPTASCPQTPPVSSSVKKLENWRFPSQDPHAISEPRWKDIIRKKKEDADDAESSKHAVSDLLKQKSGLAADKKVETVSLKQKDFTPEKKVEISANSSDVTIEKSVLSKKESLELDVSELNSVRLMKPSQEGKLSATVTTNLSSATGMDKNKLSQGAGSLDKEETAKPSTKDIRGIFGGSVRDSFTKSSEISYNRPGSVKTPASVSASLGYKMLASQGSSKSLKPDVPLNVKQDSISSSAAQALSSASSSVTTTPPTSSTTSSSQTVTAPAAAVKPITSVQSAKGSTSFAFPPKPVSTPVSKPASSPVSKPATSPLSPTQPAFHSVKPFGVGIKPLASDPSPAVSTPSTFVPTSVSSSSSVDAPAPSATHITSTRPHSSFTTSATPKPQVSSASVPALPPKSMLHTKPVDSKVVLEEKKPEPTSNVPAWRANLKNDASKKEVKIEIIEKTPTPNSDILRKGSDKAKSSQVTKKDSVSSTGSNIQLDSASNRSSKVMDMVKNFQNLKITS</sequence>
<feature type="compositionally biased region" description="Low complexity" evidence="1">
    <location>
        <begin position="352"/>
        <end position="364"/>
    </location>
</feature>
<accession>A0A9W3B2E5</accession>
<feature type="region of interest" description="Disordered" evidence="1">
    <location>
        <begin position="129"/>
        <end position="220"/>
    </location>
</feature>
<feature type="compositionally biased region" description="Basic and acidic residues" evidence="1">
    <location>
        <begin position="702"/>
        <end position="716"/>
    </location>
</feature>
<feature type="region of interest" description="Disordered" evidence="1">
    <location>
        <begin position="1"/>
        <end position="27"/>
    </location>
</feature>
<protein>
    <submittedName>
        <fullName evidence="3 4">Mucin-5AC-like</fullName>
    </submittedName>
</protein>
<dbReference type="RefSeq" id="XP_055893595.1">
    <property type="nucleotide sequence ID" value="XM_056037620.1"/>
</dbReference>
<feature type="compositionally biased region" description="Polar residues" evidence="1">
    <location>
        <begin position="1018"/>
        <end position="1035"/>
    </location>
</feature>
<feature type="compositionally biased region" description="Low complexity" evidence="1">
    <location>
        <begin position="380"/>
        <end position="391"/>
    </location>
</feature>
<name>A0A9W3B2E5_BIOGL</name>
<proteinExistence type="predicted"/>